<keyword evidence="10 11" id="KW-0784">Thiamine biosynthesis</keyword>
<dbReference type="NCBIfam" id="NF006830">
    <property type="entry name" value="PRK09355.1"/>
    <property type="match status" value="1"/>
</dbReference>
<comment type="function">
    <text evidence="11">Catalyzes the phosphorylation of the hydroxyl group of 4-methyl-5-beta-hydroxyethylthiazole (THZ).</text>
</comment>
<keyword evidence="6 11" id="KW-0547">Nucleotide-binding</keyword>
<gene>
    <name evidence="11 12" type="primary">thiM</name>
    <name evidence="12" type="ORF">HYG86_03380</name>
</gene>
<keyword evidence="9 11" id="KW-0460">Magnesium</keyword>
<feature type="binding site" evidence="11">
    <location>
        <position position="49"/>
    </location>
    <ligand>
        <name>substrate</name>
    </ligand>
</feature>
<protein>
    <recommendedName>
        <fullName evidence="11">Hydroxyethylthiazole kinase</fullName>
        <ecNumber evidence="11">2.7.1.50</ecNumber>
    </recommendedName>
    <alternativeName>
        <fullName evidence="11">4-methyl-5-beta-hydroxyethylthiazole kinase</fullName>
        <shortName evidence="11">TH kinase</shortName>
        <shortName evidence="11">Thz kinase</shortName>
    </alternativeName>
</protein>
<proteinExistence type="inferred from homology"/>
<dbReference type="UniPathway" id="UPA00060">
    <property type="reaction ID" value="UER00139"/>
</dbReference>
<evidence type="ECO:0000256" key="11">
    <source>
        <dbReference type="HAMAP-Rule" id="MF_00228"/>
    </source>
</evidence>
<dbReference type="KEGG" id="acae:HYG86_03380"/>
<dbReference type="GO" id="GO:0004417">
    <property type="term" value="F:hydroxyethylthiazole kinase activity"/>
    <property type="evidence" value="ECO:0007669"/>
    <property type="project" value="UniProtKB-UniRule"/>
</dbReference>
<keyword evidence="7 11" id="KW-0418">Kinase</keyword>
<accession>A0A7G9W5B4</accession>
<comment type="catalytic activity">
    <reaction evidence="1 11">
        <text>5-(2-hydroxyethyl)-4-methylthiazole + ATP = 4-methyl-5-(2-phosphooxyethyl)-thiazole + ADP + H(+)</text>
        <dbReference type="Rhea" id="RHEA:24212"/>
        <dbReference type="ChEBI" id="CHEBI:15378"/>
        <dbReference type="ChEBI" id="CHEBI:17957"/>
        <dbReference type="ChEBI" id="CHEBI:30616"/>
        <dbReference type="ChEBI" id="CHEBI:58296"/>
        <dbReference type="ChEBI" id="CHEBI:456216"/>
        <dbReference type="EC" id="2.7.1.50"/>
    </reaction>
</comment>
<comment type="similarity">
    <text evidence="11">Belongs to the Thz kinase family.</text>
</comment>
<keyword evidence="4 11" id="KW-0808">Transferase</keyword>
<dbReference type="RefSeq" id="WP_213167539.1">
    <property type="nucleotide sequence ID" value="NZ_CP058559.1"/>
</dbReference>
<dbReference type="PIRSF" id="PIRSF000513">
    <property type="entry name" value="Thz_kinase"/>
    <property type="match status" value="1"/>
</dbReference>
<evidence type="ECO:0000256" key="10">
    <source>
        <dbReference type="ARBA" id="ARBA00022977"/>
    </source>
</evidence>
<evidence type="ECO:0000256" key="7">
    <source>
        <dbReference type="ARBA" id="ARBA00022777"/>
    </source>
</evidence>
<keyword evidence="5 11" id="KW-0479">Metal-binding</keyword>
<dbReference type="AlphaFoldDB" id="A0A7G9W5B4"/>
<dbReference type="SUPFAM" id="SSF53613">
    <property type="entry name" value="Ribokinase-like"/>
    <property type="match status" value="1"/>
</dbReference>
<dbReference type="GO" id="GO:0009228">
    <property type="term" value="P:thiamine biosynthetic process"/>
    <property type="evidence" value="ECO:0007669"/>
    <property type="project" value="UniProtKB-KW"/>
</dbReference>
<evidence type="ECO:0000313" key="13">
    <source>
        <dbReference type="Proteomes" id="UP000516160"/>
    </source>
</evidence>
<feature type="binding site" evidence="11">
    <location>
        <position position="171"/>
    </location>
    <ligand>
        <name>ATP</name>
        <dbReference type="ChEBI" id="CHEBI:30616"/>
    </ligand>
</feature>
<evidence type="ECO:0000256" key="4">
    <source>
        <dbReference type="ARBA" id="ARBA00022679"/>
    </source>
</evidence>
<evidence type="ECO:0000313" key="12">
    <source>
        <dbReference type="EMBL" id="QNO13876.1"/>
    </source>
</evidence>
<dbReference type="HAMAP" id="MF_00228">
    <property type="entry name" value="Thz_kinase"/>
    <property type="match status" value="1"/>
</dbReference>
<comment type="cofactor">
    <cofactor evidence="2 11">
        <name>Mg(2+)</name>
        <dbReference type="ChEBI" id="CHEBI:18420"/>
    </cofactor>
</comment>
<evidence type="ECO:0000256" key="1">
    <source>
        <dbReference type="ARBA" id="ARBA00001771"/>
    </source>
</evidence>
<evidence type="ECO:0000256" key="3">
    <source>
        <dbReference type="ARBA" id="ARBA00004868"/>
    </source>
</evidence>
<sequence>MSNSIQFNTFNTLLQKVKEKKPLVHHLTNYVTVNDCANIVLALGASPIMADYIGEINDILPRADALVVNLGTINEQKAETILKACEIANANNIPVVLDPVGIGVSSFRLGILRKIIGEYKLAVIKGNASEISIIAGLSGESKGVDVGLGDMITPLSLRELSMKLDTVIALTGPTDYITFGEKTITITNGSKYLAQLTGTGCMIGSMIGTFATVTSKYIEAAALGVLIMGVAGDICHDIAQEDGMGSFKVKIFDVVSKIDENVLRKVAKIENE</sequence>
<evidence type="ECO:0000256" key="2">
    <source>
        <dbReference type="ARBA" id="ARBA00001946"/>
    </source>
</evidence>
<dbReference type="EC" id="2.7.1.50" evidence="11"/>
<evidence type="ECO:0000256" key="9">
    <source>
        <dbReference type="ARBA" id="ARBA00022842"/>
    </source>
</evidence>
<feature type="binding site" evidence="11">
    <location>
        <position position="125"/>
    </location>
    <ligand>
        <name>ATP</name>
        <dbReference type="ChEBI" id="CHEBI:30616"/>
    </ligand>
</feature>
<dbReference type="EMBL" id="CP058559">
    <property type="protein sequence ID" value="QNO13876.1"/>
    <property type="molecule type" value="Genomic_DNA"/>
</dbReference>
<evidence type="ECO:0000256" key="5">
    <source>
        <dbReference type="ARBA" id="ARBA00022723"/>
    </source>
</evidence>
<name>A0A7G9W5B4_ALKCA</name>
<evidence type="ECO:0000256" key="8">
    <source>
        <dbReference type="ARBA" id="ARBA00022840"/>
    </source>
</evidence>
<keyword evidence="13" id="KW-1185">Reference proteome</keyword>
<dbReference type="Pfam" id="PF02110">
    <property type="entry name" value="HK"/>
    <property type="match status" value="1"/>
</dbReference>
<dbReference type="InterPro" id="IPR000417">
    <property type="entry name" value="Hyethyz_kinase"/>
</dbReference>
<feature type="binding site" evidence="11">
    <location>
        <position position="198"/>
    </location>
    <ligand>
        <name>substrate</name>
    </ligand>
</feature>
<dbReference type="InterPro" id="IPR029056">
    <property type="entry name" value="Ribokinase-like"/>
</dbReference>
<reference evidence="12 13" key="1">
    <citation type="submission" date="2020-07" db="EMBL/GenBank/DDBJ databases">
        <title>Alkalicella. sp. LB2 genome.</title>
        <authorList>
            <person name="Postec A."/>
            <person name="Quemeneur M."/>
        </authorList>
    </citation>
    <scope>NUCLEOTIDE SEQUENCE [LARGE SCALE GENOMIC DNA]</scope>
    <source>
        <strain evidence="12 13">LB2</strain>
    </source>
</reference>
<organism evidence="12 13">
    <name type="scientific">Alkalicella caledoniensis</name>
    <dbReference type="NCBI Taxonomy" id="2731377"/>
    <lineage>
        <taxon>Bacteria</taxon>
        <taxon>Bacillati</taxon>
        <taxon>Bacillota</taxon>
        <taxon>Clostridia</taxon>
        <taxon>Eubacteriales</taxon>
        <taxon>Proteinivoracaceae</taxon>
        <taxon>Alkalicella</taxon>
    </lineage>
</organism>
<dbReference type="GO" id="GO:0000287">
    <property type="term" value="F:magnesium ion binding"/>
    <property type="evidence" value="ECO:0007669"/>
    <property type="project" value="UniProtKB-UniRule"/>
</dbReference>
<keyword evidence="8 11" id="KW-0067">ATP-binding</keyword>
<dbReference type="Gene3D" id="3.40.1190.20">
    <property type="match status" value="1"/>
</dbReference>
<evidence type="ECO:0000256" key="6">
    <source>
        <dbReference type="ARBA" id="ARBA00022741"/>
    </source>
</evidence>
<dbReference type="GO" id="GO:0009229">
    <property type="term" value="P:thiamine diphosphate biosynthetic process"/>
    <property type="evidence" value="ECO:0007669"/>
    <property type="project" value="UniProtKB-UniRule"/>
</dbReference>
<dbReference type="GO" id="GO:0005524">
    <property type="term" value="F:ATP binding"/>
    <property type="evidence" value="ECO:0007669"/>
    <property type="project" value="UniProtKB-UniRule"/>
</dbReference>
<dbReference type="PRINTS" id="PR01099">
    <property type="entry name" value="HYETHTZKNASE"/>
</dbReference>
<dbReference type="Proteomes" id="UP000516160">
    <property type="component" value="Chromosome"/>
</dbReference>
<dbReference type="CDD" id="cd01170">
    <property type="entry name" value="THZ_kinase"/>
    <property type="match status" value="1"/>
</dbReference>
<comment type="pathway">
    <text evidence="3 11">Cofactor biosynthesis; thiamine diphosphate biosynthesis; 4-methyl-5-(2-phosphoethyl)-thiazole from 5-(2-hydroxyethyl)-4-methylthiazole: step 1/1.</text>
</comment>